<protein>
    <submittedName>
        <fullName evidence="1">Uncharacterized protein</fullName>
    </submittedName>
</protein>
<comment type="caution">
    <text evidence="1">The sequence shown here is derived from an EMBL/GenBank/DDBJ whole genome shotgun (WGS) entry which is preliminary data.</text>
</comment>
<accession>A0A150G4R1</accession>
<sequence>MAGTPIVKCTTLQWGTFTKEWENRGRKYGGDVYMAPGPRQEKWPEASILEGLVWVEPESLTFAPVFTNTICKPGFSAYLQDICILQ</sequence>
<organism evidence="1 2">
    <name type="scientific">Gonium pectorale</name>
    <name type="common">Green alga</name>
    <dbReference type="NCBI Taxonomy" id="33097"/>
    <lineage>
        <taxon>Eukaryota</taxon>
        <taxon>Viridiplantae</taxon>
        <taxon>Chlorophyta</taxon>
        <taxon>core chlorophytes</taxon>
        <taxon>Chlorophyceae</taxon>
        <taxon>CS clade</taxon>
        <taxon>Chlamydomonadales</taxon>
        <taxon>Volvocaceae</taxon>
        <taxon>Gonium</taxon>
    </lineage>
</organism>
<dbReference type="Proteomes" id="UP000075714">
    <property type="component" value="Unassembled WGS sequence"/>
</dbReference>
<proteinExistence type="predicted"/>
<keyword evidence="2" id="KW-1185">Reference proteome</keyword>
<dbReference type="EMBL" id="LSYV01000067">
    <property type="protein sequence ID" value="KXZ44515.1"/>
    <property type="molecule type" value="Genomic_DNA"/>
</dbReference>
<evidence type="ECO:0000313" key="2">
    <source>
        <dbReference type="Proteomes" id="UP000075714"/>
    </source>
</evidence>
<reference evidence="2" key="1">
    <citation type="journal article" date="2016" name="Nat. Commun.">
        <title>The Gonium pectorale genome demonstrates co-option of cell cycle regulation during the evolution of multicellularity.</title>
        <authorList>
            <person name="Hanschen E.R."/>
            <person name="Marriage T.N."/>
            <person name="Ferris P.J."/>
            <person name="Hamaji T."/>
            <person name="Toyoda A."/>
            <person name="Fujiyama A."/>
            <person name="Neme R."/>
            <person name="Noguchi H."/>
            <person name="Minakuchi Y."/>
            <person name="Suzuki M."/>
            <person name="Kawai-Toyooka H."/>
            <person name="Smith D.R."/>
            <person name="Sparks H."/>
            <person name="Anderson J."/>
            <person name="Bakaric R."/>
            <person name="Luria V."/>
            <person name="Karger A."/>
            <person name="Kirschner M.W."/>
            <person name="Durand P.M."/>
            <person name="Michod R.E."/>
            <person name="Nozaki H."/>
            <person name="Olson B.J."/>
        </authorList>
    </citation>
    <scope>NUCLEOTIDE SEQUENCE [LARGE SCALE GENOMIC DNA]</scope>
    <source>
        <strain evidence="2">NIES-2863</strain>
    </source>
</reference>
<dbReference type="AlphaFoldDB" id="A0A150G4R1"/>
<name>A0A150G4R1_GONPE</name>
<gene>
    <name evidence="1" type="ORF">GPECTOR_66g243</name>
</gene>
<evidence type="ECO:0000313" key="1">
    <source>
        <dbReference type="EMBL" id="KXZ44515.1"/>
    </source>
</evidence>